<dbReference type="PANTHER" id="PTHR10953">
    <property type="entry name" value="UBIQUITIN-ACTIVATING ENZYME E1"/>
    <property type="match status" value="1"/>
</dbReference>
<name>A0A1C9C9I2_9FLOR</name>
<dbReference type="PANTHER" id="PTHR10953:SF102">
    <property type="entry name" value="ADENYLYLTRANSFERASE AND SULFURTRANSFERASE MOCS3"/>
    <property type="match status" value="1"/>
</dbReference>
<dbReference type="InterPro" id="IPR001763">
    <property type="entry name" value="Rhodanese-like_dom"/>
</dbReference>
<dbReference type="CDD" id="cd00158">
    <property type="entry name" value="RHOD"/>
    <property type="match status" value="1"/>
</dbReference>
<reference evidence="7" key="1">
    <citation type="journal article" date="2016" name="BMC Biol.">
        <title>Parallel evolution of highly conserved plastid genome architecture in red seaweeds and seed plants.</title>
        <authorList>
            <person name="Lee J."/>
            <person name="Cho C.H."/>
            <person name="Park S.I."/>
            <person name="Choi J.W."/>
            <person name="Song H.S."/>
            <person name="West J.A."/>
            <person name="Bhattacharya D."/>
            <person name="Yoon H.S."/>
        </authorList>
    </citation>
    <scope>NUCLEOTIDE SEQUENCE</scope>
</reference>
<sequence>MLNPFIQNITLSNHEYNKYTRHLILDNVGTHGQKRLKATAILFIGAGGLACPAIIYLACAGIGHIGVIDNDKVSLSNLHRQILYNYNDINKLKVNIAEQKVHHINYLCKISTYPYLLKQNNADPIIRKYDIIIDASDNFKTRYIINHACQKFHKIHIYGAIQNYEGQISVFNYKNGPNYSDIYPQKLNLKNNNCNNLGVLGTLPGIIGTLQATEAIKIILGIGTITSGYLLTYNALTTTFKKIKIYSNRRYKSNHVKLLSNKNGIYQNKKLKIRNYDGRVIIIDVRNNQEFNKSHLKYSINIPLKEIARQKTIRFIYDHCSHKNIILYCDNRSRSTIASKILNKHNIKHSQI</sequence>
<dbReference type="GO" id="GO:0016779">
    <property type="term" value="F:nucleotidyltransferase activity"/>
    <property type="evidence" value="ECO:0007669"/>
    <property type="project" value="TreeGrafter"/>
</dbReference>
<proteinExistence type="predicted"/>
<keyword evidence="1" id="KW-0808">Transferase</keyword>
<dbReference type="CDD" id="cd00757">
    <property type="entry name" value="ThiF_MoeB_HesA_family"/>
    <property type="match status" value="1"/>
</dbReference>
<evidence type="ECO:0000256" key="4">
    <source>
        <dbReference type="ARBA" id="ARBA00072792"/>
    </source>
</evidence>
<dbReference type="Gene3D" id="3.40.50.720">
    <property type="entry name" value="NAD(P)-binding Rossmann-like Domain"/>
    <property type="match status" value="1"/>
</dbReference>
<dbReference type="AlphaFoldDB" id="A0A1C9C9I2"/>
<evidence type="ECO:0000313" key="7">
    <source>
        <dbReference type="EMBL" id="AOM65043.1"/>
    </source>
</evidence>
<dbReference type="GO" id="GO:0008641">
    <property type="term" value="F:ubiquitin-like modifier activating enzyme activity"/>
    <property type="evidence" value="ECO:0007669"/>
    <property type="project" value="InterPro"/>
</dbReference>
<dbReference type="FunFam" id="3.40.50.720:FF:000033">
    <property type="entry name" value="Adenylyltransferase and sulfurtransferase MOCS3"/>
    <property type="match status" value="1"/>
</dbReference>
<geneLocation type="plastid" evidence="7"/>
<dbReference type="GO" id="GO:0005524">
    <property type="term" value="F:ATP binding"/>
    <property type="evidence" value="ECO:0007669"/>
    <property type="project" value="UniProtKB-KW"/>
</dbReference>
<dbReference type="Pfam" id="PF00581">
    <property type="entry name" value="Rhodanese"/>
    <property type="match status" value="1"/>
</dbReference>
<keyword evidence="3" id="KW-0067">ATP-binding</keyword>
<evidence type="ECO:0000256" key="5">
    <source>
        <dbReference type="SAM" id="Phobius"/>
    </source>
</evidence>
<dbReference type="GO" id="GO:0005829">
    <property type="term" value="C:cytosol"/>
    <property type="evidence" value="ECO:0007669"/>
    <property type="project" value="TreeGrafter"/>
</dbReference>
<dbReference type="InterPro" id="IPR045886">
    <property type="entry name" value="ThiF/MoeB/HesA"/>
</dbReference>
<feature type="transmembrane region" description="Helical" evidence="5">
    <location>
        <begin position="40"/>
        <end position="67"/>
    </location>
</feature>
<dbReference type="InterPro" id="IPR000594">
    <property type="entry name" value="ThiF_NAD_FAD-bd"/>
</dbReference>
<dbReference type="InterPro" id="IPR036873">
    <property type="entry name" value="Rhodanese-like_dom_sf"/>
</dbReference>
<feature type="domain" description="Rhodanese" evidence="6">
    <location>
        <begin position="276"/>
        <end position="349"/>
    </location>
</feature>
<dbReference type="PROSITE" id="PS50206">
    <property type="entry name" value="RHODANESE_3"/>
    <property type="match status" value="1"/>
</dbReference>
<dbReference type="GO" id="GO:0004792">
    <property type="term" value="F:thiosulfate-cyanide sulfurtransferase activity"/>
    <property type="evidence" value="ECO:0007669"/>
    <property type="project" value="TreeGrafter"/>
</dbReference>
<dbReference type="EMBL" id="KX284712">
    <property type="protein sequence ID" value="AOM65043.1"/>
    <property type="molecule type" value="Genomic_DNA"/>
</dbReference>
<keyword evidence="5" id="KW-1133">Transmembrane helix</keyword>
<evidence type="ECO:0000259" key="6">
    <source>
        <dbReference type="PROSITE" id="PS50206"/>
    </source>
</evidence>
<keyword evidence="5" id="KW-0472">Membrane</keyword>
<accession>A0A1C9C9I2</accession>
<keyword evidence="7" id="KW-0934">Plastid</keyword>
<dbReference type="RefSeq" id="YP_009296108.1">
    <property type="nucleotide sequence ID" value="NC_031169.1"/>
</dbReference>
<dbReference type="Gene3D" id="3.40.250.10">
    <property type="entry name" value="Rhodanese-like domain"/>
    <property type="match status" value="1"/>
</dbReference>
<keyword evidence="2" id="KW-0547">Nucleotide-binding</keyword>
<keyword evidence="5" id="KW-0812">Transmembrane</keyword>
<evidence type="ECO:0000256" key="1">
    <source>
        <dbReference type="ARBA" id="ARBA00022679"/>
    </source>
</evidence>
<protein>
    <recommendedName>
        <fullName evidence="4">Probable molybdopterin-synthase adenylyltransferase</fullName>
    </recommendedName>
</protein>
<organism evidence="7">
    <name type="scientific">Schizymenia dubyi</name>
    <dbReference type="NCBI Taxonomy" id="38368"/>
    <lineage>
        <taxon>Eukaryota</taxon>
        <taxon>Rhodophyta</taxon>
        <taxon>Florideophyceae</taxon>
        <taxon>Rhodymeniophycidae</taxon>
        <taxon>Nemastomatales</taxon>
        <taxon>Schizymeniaceae</taxon>
        <taxon>Schizymenia</taxon>
    </lineage>
</organism>
<evidence type="ECO:0000256" key="2">
    <source>
        <dbReference type="ARBA" id="ARBA00022741"/>
    </source>
</evidence>
<evidence type="ECO:0000256" key="3">
    <source>
        <dbReference type="ARBA" id="ARBA00022840"/>
    </source>
</evidence>
<gene>
    <name evidence="7" type="primary">moeB</name>
    <name evidence="7" type="ORF">Schiz_160</name>
</gene>
<dbReference type="SUPFAM" id="SSF69572">
    <property type="entry name" value="Activating enzymes of the ubiquitin-like proteins"/>
    <property type="match status" value="1"/>
</dbReference>
<dbReference type="InterPro" id="IPR035985">
    <property type="entry name" value="Ubiquitin-activating_enz"/>
</dbReference>
<dbReference type="GeneID" id="29072451"/>
<dbReference type="Pfam" id="PF00899">
    <property type="entry name" value="ThiF"/>
    <property type="match status" value="1"/>
</dbReference>
<dbReference type="GO" id="GO:0008146">
    <property type="term" value="F:sulfotransferase activity"/>
    <property type="evidence" value="ECO:0007669"/>
    <property type="project" value="TreeGrafter"/>
</dbReference>